<evidence type="ECO:0000313" key="3">
    <source>
        <dbReference type="Proteomes" id="UP001242010"/>
    </source>
</evidence>
<feature type="region of interest" description="Disordered" evidence="1">
    <location>
        <begin position="1"/>
        <end position="25"/>
    </location>
</feature>
<dbReference type="Gene3D" id="1.25.40.10">
    <property type="entry name" value="Tetratricopeptide repeat domain"/>
    <property type="match status" value="1"/>
</dbReference>
<reference evidence="3" key="1">
    <citation type="journal article" date="2023" name="Int. J. Syst. Evol. Microbiol.">
        <title>Mesoterricola silvestris gen. nov., sp. nov., Mesoterricola sediminis sp. nov., Geothrix oryzae sp. nov., Geothrix edaphica sp. nov., Geothrix rubra sp. nov., and Geothrix limicola sp. nov., six novel members of Acidobacteriota isolated from soils.</title>
        <authorList>
            <person name="Itoh H."/>
            <person name="Sugisawa Y."/>
            <person name="Mise K."/>
            <person name="Xu Z."/>
            <person name="Kuniyasu M."/>
            <person name="Ushijima N."/>
            <person name="Kawano K."/>
            <person name="Kobayashi E."/>
            <person name="Shiratori Y."/>
            <person name="Masuda Y."/>
            <person name="Senoo K."/>
        </authorList>
    </citation>
    <scope>NUCLEOTIDE SEQUENCE [LARGE SCALE GENOMIC DNA]</scope>
    <source>
        <strain evidence="3">Red222</strain>
    </source>
</reference>
<evidence type="ECO:0000313" key="2">
    <source>
        <dbReference type="EMBL" id="BDU69755.1"/>
    </source>
</evidence>
<evidence type="ECO:0000256" key="1">
    <source>
        <dbReference type="SAM" id="MobiDB-lite"/>
    </source>
</evidence>
<dbReference type="NCBIfam" id="NF047558">
    <property type="entry name" value="TPR_END_plus"/>
    <property type="match status" value="1"/>
</dbReference>
<dbReference type="InterPro" id="IPR011990">
    <property type="entry name" value="TPR-like_helical_dom_sf"/>
</dbReference>
<keyword evidence="3" id="KW-1185">Reference proteome</keyword>
<dbReference type="SUPFAM" id="SSF48452">
    <property type="entry name" value="TPR-like"/>
    <property type="match status" value="1"/>
</dbReference>
<proteinExistence type="predicted"/>
<gene>
    <name evidence="2" type="ORF">GETHOR_18560</name>
</gene>
<organism evidence="2 3">
    <name type="scientific">Geothrix oryzae</name>
    <dbReference type="NCBI Taxonomy" id="2927975"/>
    <lineage>
        <taxon>Bacteria</taxon>
        <taxon>Pseudomonadati</taxon>
        <taxon>Acidobacteriota</taxon>
        <taxon>Holophagae</taxon>
        <taxon>Holophagales</taxon>
        <taxon>Holophagaceae</taxon>
        <taxon>Geothrix</taxon>
    </lineage>
</organism>
<name>A0ABM8DRU7_9BACT</name>
<dbReference type="RefSeq" id="WP_286353479.1">
    <property type="nucleotide sequence ID" value="NZ_AP027079.1"/>
</dbReference>
<dbReference type="EMBL" id="AP027079">
    <property type="protein sequence ID" value="BDU69755.1"/>
    <property type="molecule type" value="Genomic_DNA"/>
</dbReference>
<feature type="compositionally biased region" description="Low complexity" evidence="1">
    <location>
        <begin position="10"/>
        <end position="25"/>
    </location>
</feature>
<dbReference type="Pfam" id="PF13432">
    <property type="entry name" value="TPR_16"/>
    <property type="match status" value="1"/>
</dbReference>
<protein>
    <recommendedName>
        <fullName evidence="4">Tetratricopeptide repeat-containing protein</fullName>
    </recommendedName>
</protein>
<dbReference type="Proteomes" id="UP001242010">
    <property type="component" value="Chromosome"/>
</dbReference>
<evidence type="ECO:0008006" key="4">
    <source>
        <dbReference type="Google" id="ProtNLM"/>
    </source>
</evidence>
<sequence length="179" mass="19179">MATKAKSESTPKSAPAPAPATAHPSPLAATFAKAVKLVDSGKHPEAVKALEALIQEAQAAGDWAVKRRAQVYLALSESKVHPAKAVAADPVTEIQACLNRRDTDEAIKMAEKALKSHPTAGSLHYLKAVAFAQAENVEASAESLKKAMELDADLVFQWHMEPDFNPIRKSPLFAFTEGR</sequence>
<accession>A0ABM8DRU7</accession>